<evidence type="ECO:0000313" key="5">
    <source>
        <dbReference type="Proteomes" id="UP001499924"/>
    </source>
</evidence>
<accession>A0ABP6P1F3</accession>
<evidence type="ECO:0000256" key="1">
    <source>
        <dbReference type="ARBA" id="ARBA00004141"/>
    </source>
</evidence>
<dbReference type="EMBL" id="BAAAVV010000003">
    <property type="protein sequence ID" value="GAA3164576.1"/>
    <property type="molecule type" value="Genomic_DNA"/>
</dbReference>
<comment type="subcellular location">
    <subcellularLocation>
        <location evidence="1">Membrane</location>
        <topology evidence="1">Multi-pass membrane protein</topology>
    </subcellularLocation>
</comment>
<organism evidence="4 5">
    <name type="scientific">Blastococcus jejuensis</name>
    <dbReference type="NCBI Taxonomy" id="351224"/>
    <lineage>
        <taxon>Bacteria</taxon>
        <taxon>Bacillati</taxon>
        <taxon>Actinomycetota</taxon>
        <taxon>Actinomycetes</taxon>
        <taxon>Geodermatophilales</taxon>
        <taxon>Geodermatophilaceae</taxon>
        <taxon>Blastococcus</taxon>
    </lineage>
</organism>
<dbReference type="Gene3D" id="1.20.1110.10">
    <property type="entry name" value="Calcium-transporting ATPase, transmembrane domain"/>
    <property type="match status" value="1"/>
</dbReference>
<dbReference type="InterPro" id="IPR008250">
    <property type="entry name" value="ATPase_P-typ_transduc_dom_A_sf"/>
</dbReference>
<proteinExistence type="inferred from homology"/>
<dbReference type="SUPFAM" id="SSF81653">
    <property type="entry name" value="Calcium ATPase, transduction domain A"/>
    <property type="match status" value="1"/>
</dbReference>
<name>A0ABP6P1F3_9ACTN</name>
<dbReference type="PANTHER" id="PTHR43294">
    <property type="entry name" value="SODIUM/POTASSIUM-TRANSPORTING ATPASE SUBUNIT ALPHA"/>
    <property type="match status" value="1"/>
</dbReference>
<sequence length="159" mass="16753">MLRDGTERELAAAELTPVDLVLLKSGERVPADLRLLEVSGLQIDESMRTGEALPVTKQVNRLPVDTIASDRTNVAFSGTLVISGRDRGVVVGTGADTELGMINELAQGPAGQSPLQVLTHSLERSIGIVVTTAAVGVFGAGLMLGNDPRTCSAPPWPWR</sequence>
<gene>
    <name evidence="4" type="ORF">GCM10010531_16080</name>
</gene>
<reference evidence="5" key="1">
    <citation type="journal article" date="2019" name="Int. J. Syst. Evol. Microbiol.">
        <title>The Global Catalogue of Microorganisms (GCM) 10K type strain sequencing project: providing services to taxonomists for standard genome sequencing and annotation.</title>
        <authorList>
            <consortium name="The Broad Institute Genomics Platform"/>
            <consortium name="The Broad Institute Genome Sequencing Center for Infectious Disease"/>
            <person name="Wu L."/>
            <person name="Ma J."/>
        </authorList>
    </citation>
    <scope>NUCLEOTIDE SEQUENCE [LARGE SCALE GENOMIC DNA]</scope>
    <source>
        <strain evidence="5">JCM 15614</strain>
    </source>
</reference>
<dbReference type="Pfam" id="PF00122">
    <property type="entry name" value="E1-E2_ATPase"/>
    <property type="match status" value="1"/>
</dbReference>
<evidence type="ECO:0000256" key="2">
    <source>
        <dbReference type="ARBA" id="ARBA00005675"/>
    </source>
</evidence>
<protein>
    <recommendedName>
        <fullName evidence="3">P-type ATPase A domain-containing protein</fullName>
    </recommendedName>
</protein>
<comment type="similarity">
    <text evidence="2">Belongs to the cation transport ATPase (P-type) (TC 3.A.3) family. Type IIA subfamily.</text>
</comment>
<dbReference type="InterPro" id="IPR050510">
    <property type="entry name" value="Cation_transp_ATPase_P-type"/>
</dbReference>
<dbReference type="Gene3D" id="2.70.150.10">
    <property type="entry name" value="Calcium-transporting ATPase, cytoplasmic transduction domain A"/>
    <property type="match status" value="1"/>
</dbReference>
<dbReference type="PANTHER" id="PTHR43294:SF20">
    <property type="entry name" value="P-TYPE ATPASE"/>
    <property type="match status" value="1"/>
</dbReference>
<comment type="caution">
    <text evidence="4">The sequence shown here is derived from an EMBL/GenBank/DDBJ whole genome shotgun (WGS) entry which is preliminary data.</text>
</comment>
<feature type="domain" description="P-type ATPase A" evidence="3">
    <location>
        <begin position="2"/>
        <end position="106"/>
    </location>
</feature>
<evidence type="ECO:0000313" key="4">
    <source>
        <dbReference type="EMBL" id="GAA3164576.1"/>
    </source>
</evidence>
<dbReference type="Proteomes" id="UP001499924">
    <property type="component" value="Unassembled WGS sequence"/>
</dbReference>
<evidence type="ECO:0000259" key="3">
    <source>
        <dbReference type="Pfam" id="PF00122"/>
    </source>
</evidence>
<dbReference type="InterPro" id="IPR059000">
    <property type="entry name" value="ATPase_P-type_domA"/>
</dbReference>
<keyword evidence="5" id="KW-1185">Reference proteome</keyword>